<organism evidence="5 6">
    <name type="scientific">Alkaliphilus peptidifermentans DSM 18978</name>
    <dbReference type="NCBI Taxonomy" id="1120976"/>
    <lineage>
        <taxon>Bacteria</taxon>
        <taxon>Bacillati</taxon>
        <taxon>Bacillota</taxon>
        <taxon>Clostridia</taxon>
        <taxon>Peptostreptococcales</taxon>
        <taxon>Natronincolaceae</taxon>
        <taxon>Alkaliphilus</taxon>
    </lineage>
</organism>
<dbReference type="InterPro" id="IPR011256">
    <property type="entry name" value="Reg_factor_effector_dom_sf"/>
</dbReference>
<gene>
    <name evidence="5" type="ORF">SAMN03080606_01600</name>
</gene>
<dbReference type="InterPro" id="IPR018062">
    <property type="entry name" value="HTH_AraC-typ_CS"/>
</dbReference>
<dbReference type="SUPFAM" id="SSF55136">
    <property type="entry name" value="Probable bacterial effector-binding domain"/>
    <property type="match status" value="1"/>
</dbReference>
<evidence type="ECO:0000313" key="6">
    <source>
        <dbReference type="Proteomes" id="UP000198636"/>
    </source>
</evidence>
<evidence type="ECO:0000259" key="4">
    <source>
        <dbReference type="PROSITE" id="PS01124"/>
    </source>
</evidence>
<evidence type="ECO:0000256" key="1">
    <source>
        <dbReference type="ARBA" id="ARBA00023015"/>
    </source>
</evidence>
<dbReference type="Proteomes" id="UP000198636">
    <property type="component" value="Unassembled WGS sequence"/>
</dbReference>
<dbReference type="RefSeq" id="WP_091542012.1">
    <property type="nucleotide sequence ID" value="NZ_FMUS01000008.1"/>
</dbReference>
<keyword evidence="1" id="KW-0805">Transcription regulation</keyword>
<dbReference type="InterPro" id="IPR018060">
    <property type="entry name" value="HTH_AraC"/>
</dbReference>
<evidence type="ECO:0000256" key="2">
    <source>
        <dbReference type="ARBA" id="ARBA00023125"/>
    </source>
</evidence>
<proteinExistence type="predicted"/>
<dbReference type="PANTHER" id="PTHR47504">
    <property type="entry name" value="RIGHT ORIGIN-BINDING PROTEIN"/>
    <property type="match status" value="1"/>
</dbReference>
<dbReference type="SUPFAM" id="SSF46689">
    <property type="entry name" value="Homeodomain-like"/>
    <property type="match status" value="2"/>
</dbReference>
<keyword evidence="6" id="KW-1185">Reference proteome</keyword>
<keyword evidence="2" id="KW-0238">DNA-binding</keyword>
<feature type="domain" description="HTH araC/xylS-type" evidence="4">
    <location>
        <begin position="8"/>
        <end position="106"/>
    </location>
</feature>
<dbReference type="Pfam" id="PF14526">
    <property type="entry name" value="Cass2"/>
    <property type="match status" value="1"/>
</dbReference>
<dbReference type="InterPro" id="IPR050959">
    <property type="entry name" value="MarA-like"/>
</dbReference>
<dbReference type="SMART" id="SM00871">
    <property type="entry name" value="AraC_E_bind"/>
    <property type="match status" value="1"/>
</dbReference>
<dbReference type="InterPro" id="IPR029441">
    <property type="entry name" value="Cass2"/>
</dbReference>
<keyword evidence="3" id="KW-0804">Transcription</keyword>
<dbReference type="STRING" id="1120976.SAMN03080606_01600"/>
<dbReference type="InterPro" id="IPR010499">
    <property type="entry name" value="AraC_E-bd"/>
</dbReference>
<evidence type="ECO:0000256" key="3">
    <source>
        <dbReference type="ARBA" id="ARBA00023163"/>
    </source>
</evidence>
<dbReference type="GO" id="GO:0003700">
    <property type="term" value="F:DNA-binding transcription factor activity"/>
    <property type="evidence" value="ECO:0007669"/>
    <property type="project" value="InterPro"/>
</dbReference>
<dbReference type="PROSITE" id="PS01124">
    <property type="entry name" value="HTH_ARAC_FAMILY_2"/>
    <property type="match status" value="1"/>
</dbReference>
<reference evidence="5 6" key="1">
    <citation type="submission" date="2016-10" db="EMBL/GenBank/DDBJ databases">
        <authorList>
            <person name="de Groot N.N."/>
        </authorList>
    </citation>
    <scope>NUCLEOTIDE SEQUENCE [LARGE SCALE GENOMIC DNA]</scope>
    <source>
        <strain evidence="5 6">DSM 18978</strain>
    </source>
</reference>
<accession>A0A1G5G3V1</accession>
<dbReference type="PANTHER" id="PTHR47504:SF5">
    <property type="entry name" value="RIGHT ORIGIN-BINDING PROTEIN"/>
    <property type="match status" value="1"/>
</dbReference>
<evidence type="ECO:0000313" key="5">
    <source>
        <dbReference type="EMBL" id="SCY46172.1"/>
    </source>
</evidence>
<dbReference type="PROSITE" id="PS00041">
    <property type="entry name" value="HTH_ARAC_FAMILY_1"/>
    <property type="match status" value="1"/>
</dbReference>
<dbReference type="EMBL" id="FMUS01000008">
    <property type="protein sequence ID" value="SCY46172.1"/>
    <property type="molecule type" value="Genomic_DNA"/>
</dbReference>
<dbReference type="Pfam" id="PF12833">
    <property type="entry name" value="HTH_18"/>
    <property type="match status" value="1"/>
</dbReference>
<dbReference type="Gene3D" id="3.20.80.10">
    <property type="entry name" value="Regulatory factor, effector binding domain"/>
    <property type="match status" value="1"/>
</dbReference>
<dbReference type="AlphaFoldDB" id="A0A1G5G3V1"/>
<dbReference type="SMART" id="SM00342">
    <property type="entry name" value="HTH_ARAC"/>
    <property type="match status" value="1"/>
</dbReference>
<name>A0A1G5G3V1_9FIRM</name>
<protein>
    <submittedName>
        <fullName evidence="5">Transcriptional regulator, AraC family</fullName>
    </submittedName>
</protein>
<dbReference type="Gene3D" id="1.10.10.60">
    <property type="entry name" value="Homeodomain-like"/>
    <property type="match status" value="2"/>
</dbReference>
<dbReference type="InterPro" id="IPR009057">
    <property type="entry name" value="Homeodomain-like_sf"/>
</dbReference>
<dbReference type="GO" id="GO:0043565">
    <property type="term" value="F:sequence-specific DNA binding"/>
    <property type="evidence" value="ECO:0007669"/>
    <property type="project" value="InterPro"/>
</dbReference>
<sequence length="291" mass="34379">MNYINEFEKAIMYIEENLCKDLKVEDVAKSIGYSYYHFGRVFEAFLGETIGNYIRKRRLAQAAYTLIYTDKKIIEIAFDYRFESAEAFTRAFKKVYRASPHNYRKNRIEGMLGNKKELSILKMKHLLENVSVQPIIKEISPIKVVGMRKRITLENNQLPQLWDDFMERALEIKGTMENVRCFGICEYEESTKYEGFNEQTLHSQVIAMEVEDFRNIPDGMIKKVIDGGKYAVFTHKGRIDLIKETYNYIFGTWVPYSKLELDFKDDFELYDERFKGRQHASSEVDIYIPIK</sequence>
<dbReference type="OrthoDB" id="45544at2"/>